<keyword evidence="1" id="KW-0238">DNA-binding</keyword>
<name>A0ABV5B469_9BACL</name>
<dbReference type="PANTHER" id="PTHR46558">
    <property type="entry name" value="TRACRIPTIONAL REGULATORY PROTEIN-RELATED-RELATED"/>
    <property type="match status" value="1"/>
</dbReference>
<dbReference type="CDD" id="cd00093">
    <property type="entry name" value="HTH_XRE"/>
    <property type="match status" value="1"/>
</dbReference>
<gene>
    <name evidence="3" type="ORF">ACE3NQ_00515</name>
</gene>
<dbReference type="SUPFAM" id="SSF47413">
    <property type="entry name" value="lambda repressor-like DNA-binding domains"/>
    <property type="match status" value="1"/>
</dbReference>
<dbReference type="Pfam" id="PF01381">
    <property type="entry name" value="HTH_3"/>
    <property type="match status" value="1"/>
</dbReference>
<evidence type="ECO:0000313" key="3">
    <source>
        <dbReference type="EMBL" id="MFB5679391.1"/>
    </source>
</evidence>
<proteinExistence type="predicted"/>
<sequence>MDYGTRIAELREKRGWKQEELAQILGITRAALSHYEKNRRKPDFDTLTKLANLFGVSIDYLIGRIPRTPNDMDPEVKQFIDHLELSDKDILSRFNLMIDGRSLSEEEAKRFIAFIRMERMME</sequence>
<dbReference type="PANTHER" id="PTHR46558:SF11">
    <property type="entry name" value="HTH-TYPE TRANSCRIPTIONAL REGULATOR XRE"/>
    <property type="match status" value="1"/>
</dbReference>
<dbReference type="EMBL" id="JBHILM010000001">
    <property type="protein sequence ID" value="MFB5679391.1"/>
    <property type="molecule type" value="Genomic_DNA"/>
</dbReference>
<dbReference type="InterPro" id="IPR010982">
    <property type="entry name" value="Lambda_DNA-bd_dom_sf"/>
</dbReference>
<keyword evidence="4" id="KW-1185">Reference proteome</keyword>
<comment type="caution">
    <text evidence="3">The sequence shown here is derived from an EMBL/GenBank/DDBJ whole genome shotgun (WGS) entry which is preliminary data.</text>
</comment>
<evidence type="ECO:0000259" key="2">
    <source>
        <dbReference type="PROSITE" id="PS50943"/>
    </source>
</evidence>
<dbReference type="RefSeq" id="WP_375523237.1">
    <property type="nucleotide sequence ID" value="NZ_JBHILM010000001.1"/>
</dbReference>
<dbReference type="PROSITE" id="PS50943">
    <property type="entry name" value="HTH_CROC1"/>
    <property type="match status" value="1"/>
</dbReference>
<feature type="domain" description="HTH cro/C1-type" evidence="2">
    <location>
        <begin position="7"/>
        <end position="61"/>
    </location>
</feature>
<accession>A0ABV5B469</accession>
<dbReference type="InterPro" id="IPR001387">
    <property type="entry name" value="Cro/C1-type_HTH"/>
</dbReference>
<dbReference type="Proteomes" id="UP001580407">
    <property type="component" value="Unassembled WGS sequence"/>
</dbReference>
<dbReference type="SMART" id="SM00530">
    <property type="entry name" value="HTH_XRE"/>
    <property type="match status" value="1"/>
</dbReference>
<organism evidence="3 4">
    <name type="scientific">Paenibacillus terreus</name>
    <dbReference type="NCBI Taxonomy" id="1387834"/>
    <lineage>
        <taxon>Bacteria</taxon>
        <taxon>Bacillati</taxon>
        <taxon>Bacillota</taxon>
        <taxon>Bacilli</taxon>
        <taxon>Bacillales</taxon>
        <taxon>Paenibacillaceae</taxon>
        <taxon>Paenibacillus</taxon>
    </lineage>
</organism>
<reference evidence="3 4" key="1">
    <citation type="submission" date="2024-09" db="EMBL/GenBank/DDBJ databases">
        <authorList>
            <person name="Ruan L."/>
        </authorList>
    </citation>
    <scope>NUCLEOTIDE SEQUENCE [LARGE SCALE GENOMIC DNA]</scope>
    <source>
        <strain evidence="3 4">D33</strain>
    </source>
</reference>
<dbReference type="Gene3D" id="1.10.260.40">
    <property type="entry name" value="lambda repressor-like DNA-binding domains"/>
    <property type="match status" value="1"/>
</dbReference>
<evidence type="ECO:0000256" key="1">
    <source>
        <dbReference type="ARBA" id="ARBA00023125"/>
    </source>
</evidence>
<evidence type="ECO:0000313" key="4">
    <source>
        <dbReference type="Proteomes" id="UP001580407"/>
    </source>
</evidence>
<protein>
    <submittedName>
        <fullName evidence="3">Helix-turn-helix domain-containing protein</fullName>
    </submittedName>
</protein>